<proteinExistence type="predicted"/>
<sequence>MELTPVGLDSGYSYMKVFGYGNDPIIYPNIVSPGREITDEGLDDVLGQAKLINNLDISFSFNGTNKHFWVGKMASASGSDADFFEDRDRWNSEKGRASALAALALLCKKENENFVLATGLPLEDYKANKTALKKTYENTIPGSYEVTFESGPLAGETKSFNIVACKVYPQGLGVFFDQILDDDGLQIDTHPLLADDAIYALIDVGRRTSNLILFEDLNISKDFSHSINFGIAQVHERLQNFLSSHNRFVKNRDIEVILKKDIFKELDIKSVREEALTELANIIKAEAQSLWQDKSLLETIYTGGGAGQAIFDFLKFGDYEKVLINSPQLSNARGFYKAMLSLILAGRVRDKNGGIIEEIQLAS</sequence>
<dbReference type="InterPro" id="IPR040607">
    <property type="entry name" value="ALP_N"/>
</dbReference>
<dbReference type="InterPro" id="IPR049067">
    <property type="entry name" value="MreB-like_C"/>
</dbReference>
<dbReference type="Pfam" id="PF17989">
    <property type="entry name" value="ALP_N"/>
    <property type="match status" value="1"/>
</dbReference>
<name>A0A1I2Z767_9FIRM</name>
<dbReference type="Pfam" id="PF21522">
    <property type="entry name" value="MreB-like_C"/>
    <property type="match status" value="1"/>
</dbReference>
<protein>
    <recommendedName>
        <fullName evidence="5">Actin-like protein N-terminal domain-containing protein</fullName>
    </recommendedName>
</protein>
<dbReference type="SUPFAM" id="SSF53067">
    <property type="entry name" value="Actin-like ATPase domain"/>
    <property type="match status" value="2"/>
</dbReference>
<evidence type="ECO:0000313" key="3">
    <source>
        <dbReference type="EMBL" id="SFH33707.1"/>
    </source>
</evidence>
<reference evidence="4" key="1">
    <citation type="submission" date="2016-10" db="EMBL/GenBank/DDBJ databases">
        <authorList>
            <person name="Varghese N."/>
            <person name="Submissions S."/>
        </authorList>
    </citation>
    <scope>NUCLEOTIDE SEQUENCE [LARGE SCALE GENOMIC DNA]</scope>
    <source>
        <strain evidence="4">DSM 17038</strain>
    </source>
</reference>
<evidence type="ECO:0000259" key="2">
    <source>
        <dbReference type="Pfam" id="PF21522"/>
    </source>
</evidence>
<dbReference type="RefSeq" id="WP_092475368.1">
    <property type="nucleotide sequence ID" value="NZ_FOOX01000025.1"/>
</dbReference>
<dbReference type="Proteomes" id="UP000199337">
    <property type="component" value="Unassembled WGS sequence"/>
</dbReference>
<dbReference type="AlphaFoldDB" id="A0A1I2Z767"/>
<feature type="domain" description="Actin-like protein N-terminal" evidence="1">
    <location>
        <begin position="7"/>
        <end position="173"/>
    </location>
</feature>
<evidence type="ECO:0000259" key="1">
    <source>
        <dbReference type="Pfam" id="PF17989"/>
    </source>
</evidence>
<organism evidence="3 4">
    <name type="scientific">Desulfotruncus arcticus DSM 17038</name>
    <dbReference type="NCBI Taxonomy" id="1121424"/>
    <lineage>
        <taxon>Bacteria</taxon>
        <taxon>Bacillati</taxon>
        <taxon>Bacillota</taxon>
        <taxon>Clostridia</taxon>
        <taxon>Eubacteriales</taxon>
        <taxon>Desulfallaceae</taxon>
        <taxon>Desulfotruncus</taxon>
    </lineage>
</organism>
<keyword evidence="4" id="KW-1185">Reference proteome</keyword>
<dbReference type="STRING" id="341036.SAMN05660649_04793"/>
<dbReference type="OrthoDB" id="5412507at2"/>
<dbReference type="Gene3D" id="3.30.420.40">
    <property type="match status" value="2"/>
</dbReference>
<feature type="domain" description="Actin homologue MreB-like C-terminal" evidence="2">
    <location>
        <begin position="201"/>
        <end position="306"/>
    </location>
</feature>
<gene>
    <name evidence="3" type="ORF">SAMN05660649_04793</name>
</gene>
<accession>A0A1I2Z767</accession>
<dbReference type="EMBL" id="FOOX01000025">
    <property type="protein sequence ID" value="SFH33707.1"/>
    <property type="molecule type" value="Genomic_DNA"/>
</dbReference>
<evidence type="ECO:0000313" key="4">
    <source>
        <dbReference type="Proteomes" id="UP000199337"/>
    </source>
</evidence>
<dbReference type="InterPro" id="IPR043129">
    <property type="entry name" value="ATPase_NBD"/>
</dbReference>
<evidence type="ECO:0008006" key="5">
    <source>
        <dbReference type="Google" id="ProtNLM"/>
    </source>
</evidence>
<dbReference type="CDD" id="cd24025">
    <property type="entry name" value="ASKHA_NBD_ParM_pCBH-like"/>
    <property type="match status" value="1"/>
</dbReference>